<dbReference type="GO" id="GO:0005886">
    <property type="term" value="C:plasma membrane"/>
    <property type="evidence" value="ECO:0007669"/>
    <property type="project" value="UniProtKB-SubCell"/>
</dbReference>
<feature type="transmembrane region" description="Helical" evidence="1">
    <location>
        <begin position="135"/>
        <end position="156"/>
    </location>
</feature>
<dbReference type="PANTHER" id="PTHR40659">
    <property type="entry name" value="NICKEL/COBALT EFFLUX SYSTEM RCNA"/>
    <property type="match status" value="1"/>
</dbReference>
<proteinExistence type="predicted"/>
<feature type="transmembrane region" description="Helical" evidence="1">
    <location>
        <begin position="162"/>
        <end position="187"/>
    </location>
</feature>
<evidence type="ECO:0000313" key="4">
    <source>
        <dbReference type="Proteomes" id="UP000003835"/>
    </source>
</evidence>
<dbReference type="EMBL" id="DS989870">
    <property type="protein sequence ID" value="EDX71710.1"/>
    <property type="molecule type" value="Genomic_DNA"/>
</dbReference>
<keyword evidence="1" id="KW-0812">Transmembrane</keyword>
<dbReference type="GO" id="GO:0006824">
    <property type="term" value="P:cobalt ion transport"/>
    <property type="evidence" value="ECO:0007669"/>
    <property type="project" value="UniProtKB-KW"/>
</dbReference>
<keyword evidence="1" id="KW-0472">Membrane</keyword>
<feature type="transmembrane region" description="Helical" evidence="1">
    <location>
        <begin position="207"/>
        <end position="226"/>
    </location>
</feature>
<feature type="transmembrane region" description="Helical" evidence="1">
    <location>
        <begin position="53"/>
        <end position="78"/>
    </location>
</feature>
<accession>B4W216</accession>
<dbReference type="InterPro" id="IPR051224">
    <property type="entry name" value="NiCoT_RcnA"/>
</dbReference>
<gene>
    <name evidence="3" type="ORF">MC7420_2376</name>
</gene>
<protein>
    <submittedName>
        <fullName evidence="3">Transporter, NiCoT family</fullName>
    </submittedName>
</protein>
<keyword evidence="1" id="KW-1133">Transmembrane helix</keyword>
<dbReference type="GO" id="GO:0032025">
    <property type="term" value="P:response to cobalt ion"/>
    <property type="evidence" value="ECO:0007669"/>
    <property type="project" value="TreeGrafter"/>
</dbReference>
<sequence>MPNLITSEPTLSTVLIGIAIAFGFGAVHALSPGHGKTLVSAYFIGSQGTPQQAVLLGLTITFTHTLSIFLLGAIALFASQYVLPEQSYPVLSFVSGLTIGIVGLSLLRKRLHSHSHPHSHTHAHSPTSLSSLVKLGIAGGLIPCPSALVMLLSAVALHQISYGLFLVGGFSLGLASVLVILGVVAIYARQWLERLPQTDQVLQKLSILSAIVIMVIGFGITVVSVTTSL</sequence>
<dbReference type="PANTHER" id="PTHR40659:SF1">
    <property type="entry name" value="NICKEL_COBALT EFFLUX SYSTEM RCNA"/>
    <property type="match status" value="1"/>
</dbReference>
<dbReference type="InterPro" id="IPR039447">
    <property type="entry name" value="UreH-like_TM_dom"/>
</dbReference>
<dbReference type="STRING" id="118168.MC7420_2376"/>
<dbReference type="Proteomes" id="UP000003835">
    <property type="component" value="Unassembled WGS sequence"/>
</dbReference>
<dbReference type="Pfam" id="PF13386">
    <property type="entry name" value="DsbD_2"/>
    <property type="match status" value="1"/>
</dbReference>
<reference evidence="3 4" key="1">
    <citation type="submission" date="2008-07" db="EMBL/GenBank/DDBJ databases">
        <authorList>
            <person name="Tandeau de Marsac N."/>
            <person name="Ferriera S."/>
            <person name="Johnson J."/>
            <person name="Kravitz S."/>
            <person name="Beeson K."/>
            <person name="Sutton G."/>
            <person name="Rogers Y.-H."/>
            <person name="Friedman R."/>
            <person name="Frazier M."/>
            <person name="Venter J.C."/>
        </authorList>
    </citation>
    <scope>NUCLEOTIDE SEQUENCE [LARGE SCALE GENOMIC DNA]</scope>
    <source>
        <strain evidence="3 4">PCC 7420</strain>
    </source>
</reference>
<keyword evidence="4" id="KW-1185">Reference proteome</keyword>
<dbReference type="eggNOG" id="COG2215">
    <property type="taxonomic scope" value="Bacteria"/>
</dbReference>
<evidence type="ECO:0000313" key="3">
    <source>
        <dbReference type="EMBL" id="EDX71710.1"/>
    </source>
</evidence>
<feature type="transmembrane region" description="Helical" evidence="1">
    <location>
        <begin position="90"/>
        <end position="107"/>
    </location>
</feature>
<dbReference type="GO" id="GO:0046583">
    <property type="term" value="F:monoatomic cation efflux transmembrane transporter activity"/>
    <property type="evidence" value="ECO:0007669"/>
    <property type="project" value="TreeGrafter"/>
</dbReference>
<evidence type="ECO:0000256" key="1">
    <source>
        <dbReference type="SAM" id="Phobius"/>
    </source>
</evidence>
<organism evidence="3 4">
    <name type="scientific">Coleofasciculus chthonoplastes PCC 7420</name>
    <dbReference type="NCBI Taxonomy" id="118168"/>
    <lineage>
        <taxon>Bacteria</taxon>
        <taxon>Bacillati</taxon>
        <taxon>Cyanobacteriota</taxon>
        <taxon>Cyanophyceae</taxon>
        <taxon>Coleofasciculales</taxon>
        <taxon>Coleofasciculaceae</taxon>
        <taxon>Coleofasciculus</taxon>
    </lineage>
</organism>
<dbReference type="HOGENOM" id="CLU_058605_4_1_3"/>
<dbReference type="GO" id="GO:0015099">
    <property type="term" value="F:nickel cation transmembrane transporter activity"/>
    <property type="evidence" value="ECO:0007669"/>
    <property type="project" value="TreeGrafter"/>
</dbReference>
<feature type="transmembrane region" description="Helical" evidence="1">
    <location>
        <begin position="12"/>
        <end position="32"/>
    </location>
</feature>
<dbReference type="AlphaFoldDB" id="B4W216"/>
<dbReference type="GO" id="GO:0010045">
    <property type="term" value="P:response to nickel cation"/>
    <property type="evidence" value="ECO:0007669"/>
    <property type="project" value="TreeGrafter"/>
</dbReference>
<feature type="domain" description="Urease accessory protein UreH-like transmembrane" evidence="2">
    <location>
        <begin position="47"/>
        <end position="217"/>
    </location>
</feature>
<name>B4W216_9CYAN</name>
<evidence type="ECO:0000259" key="2">
    <source>
        <dbReference type="Pfam" id="PF13386"/>
    </source>
</evidence>